<evidence type="ECO:0000256" key="6">
    <source>
        <dbReference type="ARBA" id="ARBA00023242"/>
    </source>
</evidence>
<keyword evidence="4" id="KW-0238">DNA-binding</keyword>
<keyword evidence="10" id="KW-1185">Reference proteome</keyword>
<evidence type="ECO:0000256" key="3">
    <source>
        <dbReference type="ARBA" id="ARBA00023015"/>
    </source>
</evidence>
<dbReference type="InterPro" id="IPR009044">
    <property type="entry name" value="ssDNA-bd_transcriptional_reg"/>
</dbReference>
<evidence type="ECO:0000256" key="1">
    <source>
        <dbReference type="ARBA" id="ARBA00004123"/>
    </source>
</evidence>
<organism evidence="9 10">
    <name type="scientific">Forsythia ovata</name>
    <dbReference type="NCBI Taxonomy" id="205694"/>
    <lineage>
        <taxon>Eukaryota</taxon>
        <taxon>Viridiplantae</taxon>
        <taxon>Streptophyta</taxon>
        <taxon>Embryophyta</taxon>
        <taxon>Tracheophyta</taxon>
        <taxon>Spermatophyta</taxon>
        <taxon>Magnoliopsida</taxon>
        <taxon>eudicotyledons</taxon>
        <taxon>Gunneridae</taxon>
        <taxon>Pentapetalae</taxon>
        <taxon>asterids</taxon>
        <taxon>lamiids</taxon>
        <taxon>Lamiales</taxon>
        <taxon>Oleaceae</taxon>
        <taxon>Forsythieae</taxon>
        <taxon>Forsythia</taxon>
    </lineage>
</organism>
<dbReference type="InterPro" id="IPR045125">
    <property type="entry name" value="Sub1/Tcp4-like"/>
</dbReference>
<sequence length="152" mass="17308">MQTKRRHTHIFCSKSQLKKSDEDEALSEGDEPPKKSSKPSAAAVDNDSDDSDHIVVYELSKNRKVSVRSWNGRVVVDIREFYYKDGKEMPGKKVNGMEARVVIFTIFLDLRVSYRHMILLISTPTQMPTRFPMGVWMGSERVENVLGACTTP</sequence>
<dbReference type="AlphaFoldDB" id="A0ABD1U4C7"/>
<dbReference type="Gene3D" id="2.30.31.10">
    <property type="entry name" value="Transcriptional Coactivator Pc4, Chain A"/>
    <property type="match status" value="1"/>
</dbReference>
<evidence type="ECO:0000256" key="7">
    <source>
        <dbReference type="SAM" id="MobiDB-lite"/>
    </source>
</evidence>
<accession>A0ABD1U4C7</accession>
<reference evidence="10" key="1">
    <citation type="submission" date="2024-07" db="EMBL/GenBank/DDBJ databases">
        <title>Two chromosome-level genome assemblies of Korean endemic species Abeliophyllum distichum and Forsythia ovata (Oleaceae).</title>
        <authorList>
            <person name="Jang H."/>
        </authorList>
    </citation>
    <scope>NUCLEOTIDE SEQUENCE [LARGE SCALE GENOMIC DNA]</scope>
</reference>
<evidence type="ECO:0000259" key="8">
    <source>
        <dbReference type="Pfam" id="PF02229"/>
    </source>
</evidence>
<dbReference type="SUPFAM" id="SSF54447">
    <property type="entry name" value="ssDNA-binding transcriptional regulator domain"/>
    <property type="match status" value="1"/>
</dbReference>
<dbReference type="InterPro" id="IPR003173">
    <property type="entry name" value="PC4_C"/>
</dbReference>
<evidence type="ECO:0000256" key="4">
    <source>
        <dbReference type="ARBA" id="ARBA00023125"/>
    </source>
</evidence>
<feature type="domain" description="Transcriptional coactivator p15 (PC4) C-terminal" evidence="8">
    <location>
        <begin position="58"/>
        <end position="93"/>
    </location>
</feature>
<feature type="region of interest" description="Disordered" evidence="7">
    <location>
        <begin position="1"/>
        <end position="49"/>
    </location>
</feature>
<protein>
    <submittedName>
        <fullName evidence="9">PC4 domain-containing protein</fullName>
    </submittedName>
</protein>
<dbReference type="PANTHER" id="PTHR13215">
    <property type="entry name" value="RNA POLYMERASE II TRANSCRIPTIONAL COACTIVATOR"/>
    <property type="match status" value="1"/>
</dbReference>
<dbReference type="Pfam" id="PF02229">
    <property type="entry name" value="PC4"/>
    <property type="match status" value="1"/>
</dbReference>
<comment type="caution">
    <text evidence="9">The sequence shown here is derived from an EMBL/GenBank/DDBJ whole genome shotgun (WGS) entry which is preliminary data.</text>
</comment>
<evidence type="ECO:0000256" key="2">
    <source>
        <dbReference type="ARBA" id="ARBA00009001"/>
    </source>
</evidence>
<dbReference type="EMBL" id="JBFOLJ010000007">
    <property type="protein sequence ID" value="KAL2519850.1"/>
    <property type="molecule type" value="Genomic_DNA"/>
</dbReference>
<proteinExistence type="inferred from homology"/>
<name>A0ABD1U4C7_9LAMI</name>
<dbReference type="Proteomes" id="UP001604277">
    <property type="component" value="Unassembled WGS sequence"/>
</dbReference>
<keyword evidence="6" id="KW-0539">Nucleus</keyword>
<gene>
    <name evidence="9" type="ORF">Fot_23773</name>
</gene>
<keyword evidence="3" id="KW-0805">Transcription regulation</keyword>
<dbReference type="GO" id="GO:0003677">
    <property type="term" value="F:DNA binding"/>
    <property type="evidence" value="ECO:0007669"/>
    <property type="project" value="UniProtKB-KW"/>
</dbReference>
<evidence type="ECO:0000313" key="10">
    <source>
        <dbReference type="Proteomes" id="UP001604277"/>
    </source>
</evidence>
<comment type="subcellular location">
    <subcellularLocation>
        <location evidence="1">Nucleus</location>
    </subcellularLocation>
</comment>
<evidence type="ECO:0000256" key="5">
    <source>
        <dbReference type="ARBA" id="ARBA00023163"/>
    </source>
</evidence>
<dbReference type="GO" id="GO:0005634">
    <property type="term" value="C:nucleus"/>
    <property type="evidence" value="ECO:0007669"/>
    <property type="project" value="UniProtKB-SubCell"/>
</dbReference>
<keyword evidence="5" id="KW-0804">Transcription</keyword>
<comment type="similarity">
    <text evidence="2">Belongs to the transcriptional coactivator PC4 family.</text>
</comment>
<evidence type="ECO:0000313" key="9">
    <source>
        <dbReference type="EMBL" id="KAL2519850.1"/>
    </source>
</evidence>